<dbReference type="Gene3D" id="3.10.450.50">
    <property type="match status" value="1"/>
</dbReference>
<feature type="signal peptide" evidence="2">
    <location>
        <begin position="1"/>
        <end position="25"/>
    </location>
</feature>
<keyword evidence="4" id="KW-1185">Reference proteome</keyword>
<gene>
    <name evidence="3" type="ORF">GKJPGBOP_01171</name>
</gene>
<feature type="compositionally biased region" description="Low complexity" evidence="1">
    <location>
        <begin position="25"/>
        <end position="39"/>
    </location>
</feature>
<evidence type="ECO:0000256" key="1">
    <source>
        <dbReference type="SAM" id="MobiDB-lite"/>
    </source>
</evidence>
<feature type="compositionally biased region" description="Basic and acidic residues" evidence="1">
    <location>
        <begin position="40"/>
        <end position="51"/>
    </location>
</feature>
<feature type="region of interest" description="Disordered" evidence="1">
    <location>
        <begin position="25"/>
        <end position="51"/>
    </location>
</feature>
<dbReference type="PROSITE" id="PS51318">
    <property type="entry name" value="TAT"/>
    <property type="match status" value="1"/>
</dbReference>
<dbReference type="Proteomes" id="UP000286746">
    <property type="component" value="Unassembled WGS sequence"/>
</dbReference>
<sequence length="167" mass="17975">MPGNRTVRRAALAAALSALAVTAPAGSSATAAPAPAPAGDRSEIPARSGRTDSAVDRVAHFYGSYLDAVTDDGRSALAQALRGHYLTPELRARLANWEQREHADGVLRGQDTPTAWRVTYNDSAMGRAWTRVRLTWGGPEQPRYTHLLVTSDLNTLRITDIEPDTGQ</sequence>
<dbReference type="AlphaFoldDB" id="A0A401VWT5"/>
<evidence type="ECO:0000313" key="4">
    <source>
        <dbReference type="Proteomes" id="UP000286746"/>
    </source>
</evidence>
<evidence type="ECO:0008006" key="5">
    <source>
        <dbReference type="Google" id="ProtNLM"/>
    </source>
</evidence>
<dbReference type="EMBL" id="BHZD01000001">
    <property type="protein sequence ID" value="GCD41516.1"/>
    <property type="molecule type" value="Genomic_DNA"/>
</dbReference>
<organism evidence="3 4">
    <name type="scientific">Streptomyces paromomycinus</name>
    <name type="common">Streptomyces rimosus subsp. paromomycinus</name>
    <dbReference type="NCBI Taxonomy" id="92743"/>
    <lineage>
        <taxon>Bacteria</taxon>
        <taxon>Bacillati</taxon>
        <taxon>Actinomycetota</taxon>
        <taxon>Actinomycetes</taxon>
        <taxon>Kitasatosporales</taxon>
        <taxon>Streptomycetaceae</taxon>
        <taxon>Streptomyces</taxon>
    </lineage>
</organism>
<proteinExistence type="predicted"/>
<protein>
    <recommendedName>
        <fullName evidence="5">Nuclear transport factor 2 family protein</fullName>
    </recommendedName>
</protein>
<evidence type="ECO:0000313" key="3">
    <source>
        <dbReference type="EMBL" id="GCD41516.1"/>
    </source>
</evidence>
<accession>A0A401VWT5</accession>
<dbReference type="InterPro" id="IPR006311">
    <property type="entry name" value="TAT_signal"/>
</dbReference>
<comment type="caution">
    <text evidence="3">The sequence shown here is derived from an EMBL/GenBank/DDBJ whole genome shotgun (WGS) entry which is preliminary data.</text>
</comment>
<dbReference type="RefSeq" id="WP_125052458.1">
    <property type="nucleotide sequence ID" value="NZ_BHZD01000001.1"/>
</dbReference>
<feature type="chain" id="PRO_5039341765" description="Nuclear transport factor 2 family protein" evidence="2">
    <location>
        <begin position="26"/>
        <end position="167"/>
    </location>
</feature>
<evidence type="ECO:0000256" key="2">
    <source>
        <dbReference type="SAM" id="SignalP"/>
    </source>
</evidence>
<reference evidence="3 4" key="1">
    <citation type="submission" date="2018-11" db="EMBL/GenBank/DDBJ databases">
        <title>Whole genome sequence of Streptomyces paromomycinus NBRC 15454(T).</title>
        <authorList>
            <person name="Komaki H."/>
            <person name="Tamura T."/>
        </authorList>
    </citation>
    <scope>NUCLEOTIDE SEQUENCE [LARGE SCALE GENOMIC DNA]</scope>
    <source>
        <strain evidence="3 4">NBRC 15454</strain>
    </source>
</reference>
<keyword evidence="2" id="KW-0732">Signal</keyword>
<name>A0A401VWT5_STREY</name>